<dbReference type="AlphaFoldDB" id="A0A0C9ZQ62"/>
<reference evidence="12 13" key="1">
    <citation type="submission" date="2014-04" db="EMBL/GenBank/DDBJ databases">
        <authorList>
            <consortium name="DOE Joint Genome Institute"/>
            <person name="Kuo A."/>
            <person name="Kohler A."/>
            <person name="Costa M.D."/>
            <person name="Nagy L.G."/>
            <person name="Floudas D."/>
            <person name="Copeland A."/>
            <person name="Barry K.W."/>
            <person name="Cichocki N."/>
            <person name="Veneault-Fourrey C."/>
            <person name="LaButti K."/>
            <person name="Lindquist E.A."/>
            <person name="Lipzen A."/>
            <person name="Lundell T."/>
            <person name="Morin E."/>
            <person name="Murat C."/>
            <person name="Sun H."/>
            <person name="Tunlid A."/>
            <person name="Henrissat B."/>
            <person name="Grigoriev I.V."/>
            <person name="Hibbett D.S."/>
            <person name="Martin F."/>
            <person name="Nordberg H.P."/>
            <person name="Cantor M.N."/>
            <person name="Hua S.X."/>
        </authorList>
    </citation>
    <scope>NUCLEOTIDE SEQUENCE [LARGE SCALE GENOMIC DNA]</scope>
    <source>
        <strain evidence="12 13">441</strain>
    </source>
</reference>
<dbReference type="InterPro" id="IPR007900">
    <property type="entry name" value="TAF4_C"/>
</dbReference>
<accession>A0A0C9ZQ62</accession>
<evidence type="ECO:0000256" key="3">
    <source>
        <dbReference type="ARBA" id="ARBA00017306"/>
    </source>
</evidence>
<dbReference type="OrthoDB" id="21060at2759"/>
<feature type="compositionally biased region" description="Low complexity" evidence="10">
    <location>
        <begin position="7"/>
        <end position="34"/>
    </location>
</feature>
<dbReference type="STRING" id="765257.A0A0C9ZQ62"/>
<evidence type="ECO:0000256" key="4">
    <source>
        <dbReference type="ARBA" id="ARBA00023015"/>
    </source>
</evidence>
<reference evidence="13" key="2">
    <citation type="submission" date="2015-01" db="EMBL/GenBank/DDBJ databases">
        <title>Evolutionary Origins and Diversification of the Mycorrhizal Mutualists.</title>
        <authorList>
            <consortium name="DOE Joint Genome Institute"/>
            <consortium name="Mycorrhizal Genomics Consortium"/>
            <person name="Kohler A."/>
            <person name="Kuo A."/>
            <person name="Nagy L.G."/>
            <person name="Floudas D."/>
            <person name="Copeland A."/>
            <person name="Barry K.W."/>
            <person name="Cichocki N."/>
            <person name="Veneault-Fourrey C."/>
            <person name="LaButti K."/>
            <person name="Lindquist E.A."/>
            <person name="Lipzen A."/>
            <person name="Lundell T."/>
            <person name="Morin E."/>
            <person name="Murat C."/>
            <person name="Riley R."/>
            <person name="Ohm R."/>
            <person name="Sun H."/>
            <person name="Tunlid A."/>
            <person name="Henrissat B."/>
            <person name="Grigoriev I.V."/>
            <person name="Hibbett D.S."/>
            <person name="Martin F."/>
        </authorList>
    </citation>
    <scope>NUCLEOTIDE SEQUENCE [LARGE SCALE GENOMIC DNA]</scope>
    <source>
        <strain evidence="13">441</strain>
    </source>
</reference>
<keyword evidence="4" id="KW-0805">Transcription regulation</keyword>
<proteinExistence type="inferred from homology"/>
<evidence type="ECO:0000256" key="5">
    <source>
        <dbReference type="ARBA" id="ARBA00023163"/>
    </source>
</evidence>
<evidence type="ECO:0000256" key="8">
    <source>
        <dbReference type="ARBA" id="ARBA00031747"/>
    </source>
</evidence>
<evidence type="ECO:0000313" key="12">
    <source>
        <dbReference type="EMBL" id="KIK21868.1"/>
    </source>
</evidence>
<feature type="region of interest" description="Disordered" evidence="10">
    <location>
        <begin position="347"/>
        <end position="373"/>
    </location>
</feature>
<feature type="region of interest" description="Disordered" evidence="10">
    <location>
        <begin position="281"/>
        <end position="322"/>
    </location>
</feature>
<evidence type="ECO:0000256" key="10">
    <source>
        <dbReference type="SAM" id="MobiDB-lite"/>
    </source>
</evidence>
<comment type="function">
    <text evidence="7">Functions as a component of the DNA-binding general transcription factor complex TFIID. Binding of TFIID to a promoter (with or without TATA element) is the initial step in pre-initiation complex (PIC) formation. TFIID plays a key role in the regulation of gene expression by RNA polymerase II through different activities such as transcription activator interaction, core promoter recognition and selectivity, TFIIA and TFIIB interaction, chromatin modification (histone acetylation by TAF1), facilitation of DNA opening and initiation of transcription.</text>
</comment>
<comment type="subcellular location">
    <subcellularLocation>
        <location evidence="1">Nucleus</location>
    </subcellularLocation>
</comment>
<keyword evidence="13" id="KW-1185">Reference proteome</keyword>
<dbReference type="EMBL" id="KN833746">
    <property type="protein sequence ID" value="KIK21868.1"/>
    <property type="molecule type" value="Genomic_DNA"/>
</dbReference>
<keyword evidence="5" id="KW-0804">Transcription</keyword>
<dbReference type="GO" id="GO:0005669">
    <property type="term" value="C:transcription factor TFIID complex"/>
    <property type="evidence" value="ECO:0007669"/>
    <property type="project" value="InterPro"/>
</dbReference>
<comment type="similarity">
    <text evidence="2">Belongs to the TAF4 family.</text>
</comment>
<evidence type="ECO:0000256" key="7">
    <source>
        <dbReference type="ARBA" id="ARBA00025346"/>
    </source>
</evidence>
<evidence type="ECO:0000256" key="2">
    <source>
        <dbReference type="ARBA" id="ARBA00006178"/>
    </source>
</evidence>
<dbReference type="Proteomes" id="UP000054018">
    <property type="component" value="Unassembled WGS sequence"/>
</dbReference>
<evidence type="ECO:0000256" key="1">
    <source>
        <dbReference type="ARBA" id="ARBA00004123"/>
    </source>
</evidence>
<dbReference type="HOGENOM" id="CLU_038066_1_0_1"/>
<protein>
    <recommendedName>
        <fullName evidence="3">Transcription initiation factor TFIID subunit 4</fullName>
    </recommendedName>
    <alternativeName>
        <fullName evidence="8">TBP-associated factor 4</fullName>
    </alternativeName>
</protein>
<dbReference type="PANTHER" id="PTHR15138">
    <property type="entry name" value="TRANSCRIPTION INITIATION FACTOR TFIID SUBUNIT 4"/>
    <property type="match status" value="1"/>
</dbReference>
<evidence type="ECO:0000256" key="9">
    <source>
        <dbReference type="SAM" id="Coils"/>
    </source>
</evidence>
<dbReference type="CDD" id="cd08045">
    <property type="entry name" value="HFD_TAF4"/>
    <property type="match status" value="1"/>
</dbReference>
<gene>
    <name evidence="12" type="ORF">PISMIDRAFT_653823</name>
</gene>
<name>A0A0C9ZQ62_9AGAM</name>
<dbReference type="GO" id="GO:0003677">
    <property type="term" value="F:DNA binding"/>
    <property type="evidence" value="ECO:0007669"/>
    <property type="project" value="TreeGrafter"/>
</dbReference>
<sequence>MKTESDSPVTTQPTTTTPTSTSTTVTPATTAPTTTATQYAGQWSTSHIPIDPALQQQSQVATATTTAYSHYQYSQHYPQAAYTHYQYAPAPITAQPQRQQTTAAQSANSGIDTADVATLNDALGSAGVDLRAEEESLHRTYDTHQPYRLFEDRARKQPVTPSFDARFLGATMRTIGTQHKVTKVPEDSVTYLALALRARLQDLVTSMIAAARHRTDARHDKPVPLYEDGTPMWTVVVRNDYAKQLAALEKAEREEEMKIRRERKERAELAAAHAANLAAQASGAGTAMAVDEEDGGSKKKKKKEGPGVTARNMSEDVRKKMSNAVASQAAGIGGKYSWMTAANAPTVTPKPKAATASTTPATTTAPAPSANTSWAKPYVSATKATMTAAQAAEADNRLVVTLRDALFAIERERGHGGGRGAARALV</sequence>
<feature type="domain" description="Transcription initiation factor TFIID component TAF4 C-terminal" evidence="11">
    <location>
        <begin position="119"/>
        <end position="414"/>
    </location>
</feature>
<keyword evidence="6" id="KW-0539">Nucleus</keyword>
<dbReference type="PANTHER" id="PTHR15138:SF14">
    <property type="entry name" value="TRANSCRIPTION INITIATION FACTOR TFIID SUBUNIT 4"/>
    <property type="match status" value="1"/>
</dbReference>
<feature type="compositionally biased region" description="Low complexity" evidence="10">
    <location>
        <begin position="347"/>
        <end position="372"/>
    </location>
</feature>
<dbReference type="Pfam" id="PF05236">
    <property type="entry name" value="TAF4"/>
    <property type="match status" value="1"/>
</dbReference>
<feature type="coiled-coil region" evidence="9">
    <location>
        <begin position="238"/>
        <end position="265"/>
    </location>
</feature>
<feature type="region of interest" description="Disordered" evidence="10">
    <location>
        <begin position="1"/>
        <end position="34"/>
    </location>
</feature>
<keyword evidence="9" id="KW-0175">Coiled coil</keyword>
<organism evidence="12 13">
    <name type="scientific">Pisolithus microcarpus 441</name>
    <dbReference type="NCBI Taxonomy" id="765257"/>
    <lineage>
        <taxon>Eukaryota</taxon>
        <taxon>Fungi</taxon>
        <taxon>Dikarya</taxon>
        <taxon>Basidiomycota</taxon>
        <taxon>Agaricomycotina</taxon>
        <taxon>Agaricomycetes</taxon>
        <taxon>Agaricomycetidae</taxon>
        <taxon>Boletales</taxon>
        <taxon>Sclerodermatineae</taxon>
        <taxon>Pisolithaceae</taxon>
        <taxon>Pisolithus</taxon>
    </lineage>
</organism>
<dbReference type="InterPro" id="IPR045144">
    <property type="entry name" value="TAF4"/>
</dbReference>
<dbReference type="GO" id="GO:0006367">
    <property type="term" value="P:transcription initiation at RNA polymerase II promoter"/>
    <property type="evidence" value="ECO:0007669"/>
    <property type="project" value="TreeGrafter"/>
</dbReference>
<evidence type="ECO:0000256" key="6">
    <source>
        <dbReference type="ARBA" id="ARBA00023242"/>
    </source>
</evidence>
<evidence type="ECO:0000259" key="11">
    <source>
        <dbReference type="Pfam" id="PF05236"/>
    </source>
</evidence>
<dbReference type="GO" id="GO:0016251">
    <property type="term" value="F:RNA polymerase II general transcription initiation factor activity"/>
    <property type="evidence" value="ECO:0007669"/>
    <property type="project" value="TreeGrafter"/>
</dbReference>
<evidence type="ECO:0000313" key="13">
    <source>
        <dbReference type="Proteomes" id="UP000054018"/>
    </source>
</evidence>